<feature type="transmembrane region" description="Helical" evidence="1">
    <location>
        <begin position="58"/>
        <end position="82"/>
    </location>
</feature>
<sequence length="210" mass="23695">MLNEKQLKNILLTASILFLGFCSIAILVGAQKLNRFDQAIIQFIQGLEFKQLTSVMKFFTQIGSFSTIMMIFLLVLVILALYKSKLNMFIFGIVVLGTPFINEVLKQVFQRSRPYLHRLIEIGGYSFPSGHSMNAASLFGVLAYLLWKHVPGRAGRTALLSISSLLILMIGVSRIYLGVHYPSDVIAGYLVSSSWLLAVIWVFHKYLRKK</sequence>
<reference evidence="3 4" key="1">
    <citation type="submission" date="2020-08" db="EMBL/GenBank/DDBJ databases">
        <title>A Genomic Blueprint of the Chicken Gut Microbiome.</title>
        <authorList>
            <person name="Gilroy R."/>
            <person name="Ravi A."/>
            <person name="Getino M."/>
            <person name="Pursley I."/>
            <person name="Horton D.L."/>
            <person name="Alikhan N.-F."/>
            <person name="Baker D."/>
            <person name="Gharbi K."/>
            <person name="Hall N."/>
            <person name="Watson M."/>
            <person name="Adriaenssens E.M."/>
            <person name="Foster-Nyarko E."/>
            <person name="Jarju S."/>
            <person name="Secka A."/>
            <person name="Antonio M."/>
            <person name="Oren A."/>
            <person name="Chaudhuri R."/>
            <person name="La Ragione R.M."/>
            <person name="Hildebrand F."/>
            <person name="Pallen M.J."/>
        </authorList>
    </citation>
    <scope>NUCLEOTIDE SEQUENCE [LARGE SCALE GENOMIC DNA]</scope>
    <source>
        <strain evidence="3 4">Sa1BUA2</strain>
    </source>
</reference>
<feature type="transmembrane region" description="Helical" evidence="1">
    <location>
        <begin position="12"/>
        <end position="30"/>
    </location>
</feature>
<feature type="domain" description="Phosphatidic acid phosphatase type 2/haloperoxidase" evidence="2">
    <location>
        <begin position="91"/>
        <end position="200"/>
    </location>
</feature>
<feature type="transmembrane region" description="Helical" evidence="1">
    <location>
        <begin position="159"/>
        <end position="179"/>
    </location>
</feature>
<feature type="transmembrane region" description="Helical" evidence="1">
    <location>
        <begin position="89"/>
        <end position="109"/>
    </location>
</feature>
<keyword evidence="1" id="KW-0472">Membrane</keyword>
<dbReference type="InterPro" id="IPR036938">
    <property type="entry name" value="PAP2/HPO_sf"/>
</dbReference>
<comment type="caution">
    <text evidence="3">The sequence shown here is derived from an EMBL/GenBank/DDBJ whole genome shotgun (WGS) entry which is preliminary data.</text>
</comment>
<proteinExistence type="predicted"/>
<feature type="transmembrane region" description="Helical" evidence="1">
    <location>
        <begin position="129"/>
        <end position="147"/>
    </location>
</feature>
<name>A0ABR8VJW1_9BACI</name>
<dbReference type="Gene3D" id="1.20.144.10">
    <property type="entry name" value="Phosphatidic acid phosphatase type 2/haloperoxidase"/>
    <property type="match status" value="2"/>
</dbReference>
<dbReference type="RefSeq" id="WP_191811690.1">
    <property type="nucleotide sequence ID" value="NZ_JACSPV010000010.1"/>
</dbReference>
<protein>
    <submittedName>
        <fullName evidence="3">Phosphatase PAP2 family protein</fullName>
    </submittedName>
</protein>
<evidence type="ECO:0000313" key="3">
    <source>
        <dbReference type="EMBL" id="MBD8005067.1"/>
    </source>
</evidence>
<dbReference type="SUPFAM" id="SSF48317">
    <property type="entry name" value="Acid phosphatase/Vanadium-dependent haloperoxidase"/>
    <property type="match status" value="1"/>
</dbReference>
<evidence type="ECO:0000256" key="1">
    <source>
        <dbReference type="SAM" id="Phobius"/>
    </source>
</evidence>
<dbReference type="PANTHER" id="PTHR14969:SF13">
    <property type="entry name" value="AT30094P"/>
    <property type="match status" value="1"/>
</dbReference>
<dbReference type="CDD" id="cd03392">
    <property type="entry name" value="PAP2_like_2"/>
    <property type="match status" value="1"/>
</dbReference>
<dbReference type="Proteomes" id="UP000648182">
    <property type="component" value="Unassembled WGS sequence"/>
</dbReference>
<evidence type="ECO:0000259" key="2">
    <source>
        <dbReference type="SMART" id="SM00014"/>
    </source>
</evidence>
<feature type="transmembrane region" description="Helical" evidence="1">
    <location>
        <begin position="185"/>
        <end position="203"/>
    </location>
</feature>
<dbReference type="PANTHER" id="PTHR14969">
    <property type="entry name" value="SPHINGOSINE-1-PHOSPHATE PHOSPHOHYDROLASE"/>
    <property type="match status" value="1"/>
</dbReference>
<evidence type="ECO:0000313" key="4">
    <source>
        <dbReference type="Proteomes" id="UP000648182"/>
    </source>
</evidence>
<keyword evidence="4" id="KW-1185">Reference proteome</keyword>
<dbReference type="InterPro" id="IPR000326">
    <property type="entry name" value="PAP2/HPO"/>
</dbReference>
<organism evidence="3 4">
    <name type="scientific">Bacillus norwichensis</name>
    <dbReference type="NCBI Taxonomy" id="2762217"/>
    <lineage>
        <taxon>Bacteria</taxon>
        <taxon>Bacillati</taxon>
        <taxon>Bacillota</taxon>
        <taxon>Bacilli</taxon>
        <taxon>Bacillales</taxon>
        <taxon>Bacillaceae</taxon>
        <taxon>Bacillus</taxon>
    </lineage>
</organism>
<dbReference type="SMART" id="SM00014">
    <property type="entry name" value="acidPPc"/>
    <property type="match status" value="1"/>
</dbReference>
<gene>
    <name evidence="3" type="ORF">H9631_08235</name>
</gene>
<dbReference type="Pfam" id="PF01569">
    <property type="entry name" value="PAP2"/>
    <property type="match status" value="1"/>
</dbReference>
<accession>A0ABR8VJW1</accession>
<keyword evidence="1" id="KW-1133">Transmembrane helix</keyword>
<keyword evidence="1" id="KW-0812">Transmembrane</keyword>
<dbReference type="EMBL" id="JACSPV010000010">
    <property type="protein sequence ID" value="MBD8005067.1"/>
    <property type="molecule type" value="Genomic_DNA"/>
</dbReference>